<dbReference type="InterPro" id="IPR009057">
    <property type="entry name" value="Homeodomain-like_sf"/>
</dbReference>
<feature type="region of interest" description="Disordered" evidence="2">
    <location>
        <begin position="733"/>
        <end position="918"/>
    </location>
</feature>
<sequence length="3025" mass="308047">MPQQGSQPQQQAQLQSQQPVLHQSQQQHPQQHPLQQQPPRQSQGPPHGLYLGPDDEREAGELSPERTGGPPRDGVLTPAASSRVSDWDIKPPSKDELRPPAVNPANTVPSPAGLLGRSFSAKTPSLNAALPELAQTSSAPAAITPVVVTTAQHPPTKITHAAPAVEKPQPTIPVARQSGSSALQRDGTNRPTVTSSASTVPSTVAGPPSTQVVSVSLAEPLATPSPAPKRKRLGWGQGLARKSSSDTPVKEDPATPASTPNPALAPADVATTPANPISTTAVADGAPATTATVQIAPLQEAGTVNTTSSPTVFSTTAPGTATSGEAFRTPSALQLPASPSVSVSGTAFNTPGGEPSANSGGVRSRFSATSPLTVTPMSSLASHATAPVAQGSGAVPAARVPAASTAVASPVGAQDSQELPSAVSTEPVAALTAPVTSKPIPSTVPAATVLPSPSSSDPVQDTPSSRSAALPHGPPTPLVPTSSESLAPAASSPLPQGRQQAASTSVPQLSTSKPDGVSSSTAAPFSTVPMAGALTGKVGRAAVAEPEQSVGASAGAGSSAAAVSVVTKEIVVPKALSPKIPASREVVMDEAVTVPSVPAAKVPQTTPKAPLLTPPVPAPSAKGAASTLKPSVPLAGVPPQAPLIAGARPGLVAKDVSPKLAGAGVQALFPPVKGPGATGSTTASLGPAPKVEGRSAKEDEESLERSKSKEDILLDMDKVDSEISQLERALEVIRSQTNSFQGRDRRQTISGEEGSAVDRTEGEGVTSTAQDVDTPAQPEEVCAAVDAEEPDESMEEASPISENGEPTKDERQDSDVPSGENVVRENVTDESKSREEEDIADATSDKQPSDKDNAAGEEEAGLKETEAPAEELSTEADPADGVCAPVSVPDDVEDRPSAVSGESEGAGETDAPVPVESRDTSAVKLEVVGRMLALTPKVEEKDEEEEETEQSDILYLNMFRVRKRQELVATICEENREKLRKAEAAFNSLHYPGIEPSKPVSCQEDMKTVEDFPVWSKNKETHRKLGAHLTLLLRKKHRLQVQKEHRLAREYLVKRKEWLQHLSTMQGHSACDKEAEGQSSEELARTIAKLPTMILDESERNLQCFQSKNGLVLDPQAELELERMVNPWTPEEHRTFTDRYLQYNKDFRKISEFLPNRSVADCIVYYYKHQKDDTSFRRKQQLKKRRQYIEAKRTSTYLAAPNPDERDRGRTSRTAAAAAAAAAAAPHGSETGGREELPPNTRSRVEPRPGAAQAEARSLRGTPQRGGTGAGEVKTEKAGTAGTGFGVIGPEKKGLRSTAAKAGGERAVPVTGERSGRKGLRIQHSAASTDTPELEETGSLGELAASGSAEEPIRTWSQAEKAKYLEAVRRHGRNYESIAKFVGSKSADAVKAFWGRQRKRLNLDKLVSQHEERKRQGGGGMGGNEGAEEEDNEGATADADAEMSTEERSTGAEAQQPVKITVKVKGERSRGGQQAAAEKAAAGAQGAPPVTSSLDALASIAKSELSGAPGPSPALGRASPGAAPVGALDHLAADSLSAAAVLESLGSAPAAEPAASEPASQARAAGAERTPPGAAAVPASSAHSRAADSVKVEANPGSSAEEAAVQQLAQSGPAAAFLAQLGHSGVNPLAAGMSQSQAALGTMGLQSMMGLTNPIAAAAAVAAATAQQPPQPQPQLTNPIAAAAVAAATATAQQQQASQQLQQLLQQQQQQQQGPSQQALQQLRQQQAAQAAAQAAQVAQAAQAAQQPQATIAGLAAGAGGLPAMLAGGGIPGNPYISQLDMAQQMQHLLLNPGFWMAAIANPNSGASPLSHLMSAPSSSASTASAIQQFMPANLAVQQLLQTQAAAAQAAALPQQASSLATQAQQGMVGMAGMAAAAMVQAAMSTKQDEAASAQQQQPAIASLTEAPGVEEKPRVQQPSAPSVPTSIPSAFPGVSHPVMETMQGMRSASAATAIPTAMEADAAIARQAAGLTERVGGAPLPTLMPFLPSSTPATQAAPAAVAASVAPVAPAAPVARLATSAVEAAHIPAASSGQHGPLPPQMVQAQAAPSFSSLVSQAPKTLLEVAEANNARLQAGGGGQASGMWPMAMATAAPHLIGAPGQASVGAARSATEGAEGVLTKPPSGGLSAGAGVAPSVPQNNPARTPQAGTNAGEAERPGPQAHVGQLGAADGTGAEVLRGPGEGGTRPSGPGEHRQPELTVGGSHKAAARHAGVVAAASTVLPVVSGTNASTGEEVPRGAAMGAAVMAQEPRARPLHPGDEPVPEEGRVGTTKVIAPQTVTQTSAAPPQHPPQVAQPGPPHALLPASAAQASKSQPQPQVVPPHTHQTPSQAPRAPTPPTEQPQVPPMLRHPALKQDSPSTPDLNALPVEAHSEGTHGVRPSSAEEGPILALAQQLHSDSARARGTKRAAQEMAAAPDAVAPSHAKSSVPPVMPAVPSVGADQARAALMATQAQVAQAQAAQAAQAQAQAAQAAQAQAQAAQAAQAKAQAAQAAQAQAQAAQAAQAQAQAAQAAQAAHAQAAQAQAAQEVAQAQAAQAQVAQAQAAQTQTAQAQAHTAQVTVTQAQSAQMQAAQVLAGGSTATREPYDPRLPDAGLMERVSNLVAMSSAASPLTAHVSTMAALYAARSENLFGAQQPPSTMVPRAGSPGLSSTLAAAAQARQLAGLALPSSLGLAASLWPGALQDGPSLARAAPDHLASATAALSSGVLGGAGRSALPASGHPALAGTALGPSLALSASFGSTAQHSTLDLAASSMRQAEPDQRRSTDGKGFIEKIVQEHHLQRSGAVHGGTEAATSRGDSTSVTDATNQLRADADEDNHPGKRKRVVEELAAALAPPVHGRAGGEELEPSAKRLQTEPPREGTTESAPHRGLPLPFSAPSAAAPLQASPHIPGMLHAAPHPHLLQQPPYHFSAHPAPAMTSHAAHAAMLAGTLPHHLLHQSGASSHQSLLTQSNSRAQPSLLQASQPAPAAPPVATLSQPFVHSTVPASHWPPTPAPSAEVIAPSASAKVLPSTETAPTEKQS</sequence>
<feature type="compositionally biased region" description="Acidic residues" evidence="2">
    <location>
        <begin position="786"/>
        <end position="795"/>
    </location>
</feature>
<feature type="coiled-coil region" evidence="1">
    <location>
        <begin position="2442"/>
        <end position="2547"/>
    </location>
</feature>
<feature type="compositionally biased region" description="Low complexity" evidence="2">
    <location>
        <begin position="2959"/>
        <end position="2970"/>
    </location>
</feature>
<keyword evidence="6" id="KW-1185">Reference proteome</keyword>
<feature type="compositionally biased region" description="Polar residues" evidence="2">
    <location>
        <begin position="2943"/>
        <end position="2958"/>
    </location>
</feature>
<proteinExistence type="predicted"/>
<feature type="compositionally biased region" description="Low complexity" evidence="2">
    <location>
        <begin position="1551"/>
        <end position="1584"/>
    </location>
</feature>
<feature type="compositionally biased region" description="Polar residues" evidence="2">
    <location>
        <begin position="1917"/>
        <end position="1929"/>
    </location>
</feature>
<feature type="compositionally biased region" description="Low complexity" evidence="2">
    <location>
        <begin position="1471"/>
        <end position="1487"/>
    </location>
</feature>
<feature type="compositionally biased region" description="Low complexity" evidence="2">
    <location>
        <begin position="1"/>
        <end position="48"/>
    </location>
</feature>
<feature type="region of interest" description="Disordered" evidence="2">
    <location>
        <begin position="1"/>
        <end position="119"/>
    </location>
</feature>
<dbReference type="SMART" id="SM00717">
    <property type="entry name" value="SANT"/>
    <property type="match status" value="2"/>
</dbReference>
<feature type="compositionally biased region" description="Polar residues" evidence="2">
    <location>
        <begin position="497"/>
        <end position="524"/>
    </location>
</feature>
<gene>
    <name evidence="5" type="ORF">CYMTET_49684</name>
</gene>
<feature type="compositionally biased region" description="Pro residues" evidence="2">
    <location>
        <begin position="2336"/>
        <end position="2347"/>
    </location>
</feature>
<dbReference type="PANTHER" id="PTHR47340:SF1">
    <property type="entry name" value="DUPLICATED HOMEODOMAIN-LIKE SUPERFAMILY PROTEIN"/>
    <property type="match status" value="1"/>
</dbReference>
<feature type="compositionally biased region" description="Basic and acidic residues" evidence="2">
    <location>
        <begin position="1232"/>
        <end position="1247"/>
    </location>
</feature>
<feature type="compositionally biased region" description="Basic and acidic residues" evidence="2">
    <location>
        <begin position="691"/>
        <end position="715"/>
    </location>
</feature>
<feature type="compositionally biased region" description="Polar residues" evidence="2">
    <location>
        <begin position="337"/>
        <end position="349"/>
    </location>
</feature>
<name>A0AAE0BR10_9CHLO</name>
<dbReference type="InterPro" id="IPR001005">
    <property type="entry name" value="SANT/Myb"/>
</dbReference>
<evidence type="ECO:0000313" key="5">
    <source>
        <dbReference type="EMBL" id="KAK3240480.1"/>
    </source>
</evidence>
<feature type="compositionally biased region" description="Basic and acidic residues" evidence="2">
    <location>
        <begin position="85"/>
        <end position="98"/>
    </location>
</feature>
<feature type="region of interest" description="Disordered" evidence="2">
    <location>
        <begin position="2943"/>
        <end position="3025"/>
    </location>
</feature>
<feature type="compositionally biased region" description="Polar residues" evidence="2">
    <location>
        <begin position="302"/>
        <end position="323"/>
    </location>
</feature>
<feature type="region of interest" description="Disordered" evidence="2">
    <location>
        <begin position="299"/>
        <end position="367"/>
    </location>
</feature>
<feature type="region of interest" description="Disordered" evidence="2">
    <location>
        <begin position="1906"/>
        <end position="1929"/>
    </location>
</feature>
<feature type="region of interest" description="Disordered" evidence="2">
    <location>
        <begin position="1401"/>
        <end position="1491"/>
    </location>
</feature>
<feature type="domain" description="SANT" evidence="3">
    <location>
        <begin position="1123"/>
        <end position="1174"/>
    </location>
</feature>
<protein>
    <submittedName>
        <fullName evidence="5">Uncharacterized protein</fullName>
    </submittedName>
</protein>
<feature type="compositionally biased region" description="Polar residues" evidence="2">
    <location>
        <begin position="2138"/>
        <end position="2151"/>
    </location>
</feature>
<dbReference type="InterPro" id="IPR017884">
    <property type="entry name" value="SANT_dom"/>
</dbReference>
<feature type="compositionally biased region" description="Low complexity" evidence="2">
    <location>
        <begin position="2412"/>
        <end position="2430"/>
    </location>
</feature>
<dbReference type="SUPFAM" id="SSF46689">
    <property type="entry name" value="Homeodomain-like"/>
    <property type="match status" value="2"/>
</dbReference>
<feature type="compositionally biased region" description="Polar residues" evidence="2">
    <location>
        <begin position="272"/>
        <end position="281"/>
    </location>
</feature>
<feature type="region of interest" description="Disordered" evidence="2">
    <location>
        <begin position="153"/>
        <end position="287"/>
    </location>
</feature>
<organism evidence="5 6">
    <name type="scientific">Cymbomonas tetramitiformis</name>
    <dbReference type="NCBI Taxonomy" id="36881"/>
    <lineage>
        <taxon>Eukaryota</taxon>
        <taxon>Viridiplantae</taxon>
        <taxon>Chlorophyta</taxon>
        <taxon>Pyramimonadophyceae</taxon>
        <taxon>Pyramimonadales</taxon>
        <taxon>Pyramimonadaceae</taxon>
        <taxon>Cymbomonas</taxon>
    </lineage>
</organism>
<feature type="region of interest" description="Disordered" evidence="2">
    <location>
        <begin position="408"/>
        <end position="527"/>
    </location>
</feature>
<dbReference type="Pfam" id="PF00249">
    <property type="entry name" value="Myb_DNA-binding"/>
    <property type="match status" value="2"/>
</dbReference>
<feature type="compositionally biased region" description="Basic and acidic residues" evidence="2">
    <location>
        <begin position="843"/>
        <end position="866"/>
    </location>
</feature>
<feature type="compositionally biased region" description="Polar residues" evidence="2">
    <location>
        <begin position="451"/>
        <end position="467"/>
    </location>
</feature>
<feature type="compositionally biased region" description="Low complexity" evidence="2">
    <location>
        <begin position="191"/>
        <end position="205"/>
    </location>
</feature>
<feature type="region of interest" description="Disordered" evidence="2">
    <location>
        <begin position="2783"/>
        <end position="2824"/>
    </location>
</feature>
<dbReference type="PROSITE" id="PS51294">
    <property type="entry name" value="HTH_MYB"/>
    <property type="match status" value="1"/>
</dbReference>
<evidence type="ECO:0000259" key="4">
    <source>
        <dbReference type="PROSITE" id="PS51294"/>
    </source>
</evidence>
<feature type="region of interest" description="Disordered" evidence="2">
    <location>
        <begin position="2836"/>
        <end position="2877"/>
    </location>
</feature>
<feature type="domain" description="HTH myb-type" evidence="4">
    <location>
        <begin position="1354"/>
        <end position="1402"/>
    </location>
</feature>
<reference evidence="5 6" key="1">
    <citation type="journal article" date="2015" name="Genome Biol. Evol.">
        <title>Comparative Genomics of a Bacterivorous Green Alga Reveals Evolutionary Causalities and Consequences of Phago-Mixotrophic Mode of Nutrition.</title>
        <authorList>
            <person name="Burns J.A."/>
            <person name="Paasch A."/>
            <person name="Narechania A."/>
            <person name="Kim E."/>
        </authorList>
    </citation>
    <scope>NUCLEOTIDE SEQUENCE [LARGE SCALE GENOMIC DNA]</scope>
    <source>
        <strain evidence="5 6">PLY_AMNH</strain>
    </source>
</reference>
<evidence type="ECO:0000256" key="1">
    <source>
        <dbReference type="SAM" id="Coils"/>
    </source>
</evidence>
<feature type="region of interest" description="Disordered" evidence="2">
    <location>
        <begin position="671"/>
        <end position="715"/>
    </location>
</feature>
<feature type="compositionally biased region" description="Basic and acidic residues" evidence="2">
    <location>
        <begin position="805"/>
        <end position="814"/>
    </location>
</feature>
<feature type="region of interest" description="Disordered" evidence="2">
    <location>
        <begin position="2115"/>
        <end position="2208"/>
    </location>
</feature>
<feature type="region of interest" description="Disordered" evidence="2">
    <location>
        <begin position="1193"/>
        <end position="1337"/>
    </location>
</feature>
<feature type="compositionally biased region" description="Low complexity" evidence="2">
    <location>
        <begin position="2304"/>
        <end position="2330"/>
    </location>
</feature>
<dbReference type="EMBL" id="LGRX02033633">
    <property type="protein sequence ID" value="KAK3240480.1"/>
    <property type="molecule type" value="Genomic_DNA"/>
</dbReference>
<feature type="compositionally biased region" description="Low complexity" evidence="2">
    <location>
        <begin position="482"/>
        <end position="495"/>
    </location>
</feature>
<feature type="region of interest" description="Disordered" evidence="2">
    <location>
        <begin position="601"/>
        <end position="637"/>
    </location>
</feature>
<feature type="compositionally biased region" description="Basic and acidic residues" evidence="2">
    <location>
        <begin position="2851"/>
        <end position="2865"/>
    </location>
</feature>
<evidence type="ECO:0000256" key="2">
    <source>
        <dbReference type="SAM" id="MobiDB-lite"/>
    </source>
</evidence>
<evidence type="ECO:0000313" key="6">
    <source>
        <dbReference type="Proteomes" id="UP001190700"/>
    </source>
</evidence>
<dbReference type="PANTHER" id="PTHR47340">
    <property type="entry name" value="DUPLICATED HOMEODOMAIN-LIKE SUPERFAMILY PROTEIN"/>
    <property type="match status" value="1"/>
</dbReference>
<feature type="compositionally biased region" description="Basic and acidic residues" evidence="2">
    <location>
        <begin position="822"/>
        <end position="835"/>
    </location>
</feature>
<feature type="compositionally biased region" description="Polar residues" evidence="2">
    <location>
        <begin position="2795"/>
        <end position="2812"/>
    </location>
</feature>
<accession>A0AAE0BR10</accession>
<feature type="compositionally biased region" description="Polar residues" evidence="2">
    <location>
        <begin position="356"/>
        <end position="367"/>
    </location>
</feature>
<evidence type="ECO:0000259" key="3">
    <source>
        <dbReference type="PROSITE" id="PS51293"/>
    </source>
</evidence>
<dbReference type="InterPro" id="IPR017930">
    <property type="entry name" value="Myb_dom"/>
</dbReference>
<feature type="compositionally biased region" description="Acidic residues" evidence="2">
    <location>
        <begin position="867"/>
        <end position="878"/>
    </location>
</feature>
<feature type="compositionally biased region" description="Polar residues" evidence="2">
    <location>
        <begin position="414"/>
        <end position="424"/>
    </location>
</feature>
<feature type="compositionally biased region" description="Polar residues" evidence="2">
    <location>
        <begin position="3015"/>
        <end position="3025"/>
    </location>
</feature>
<keyword evidence="1" id="KW-0175">Coiled coil</keyword>
<feature type="compositionally biased region" description="Acidic residues" evidence="2">
    <location>
        <begin position="1426"/>
        <end position="1444"/>
    </location>
</feature>
<feature type="compositionally biased region" description="Basic and acidic residues" evidence="2">
    <location>
        <begin position="1401"/>
        <end position="1415"/>
    </location>
</feature>
<feature type="region of interest" description="Disordered" evidence="2">
    <location>
        <begin position="2282"/>
        <end position="2385"/>
    </location>
</feature>
<dbReference type="Gene3D" id="1.10.10.60">
    <property type="entry name" value="Homeodomain-like"/>
    <property type="match status" value="1"/>
</dbReference>
<dbReference type="Proteomes" id="UP001190700">
    <property type="component" value="Unassembled WGS sequence"/>
</dbReference>
<dbReference type="Gene3D" id="1.20.58.1880">
    <property type="match status" value="1"/>
</dbReference>
<feature type="region of interest" description="Disordered" evidence="2">
    <location>
        <begin position="2397"/>
        <end position="2430"/>
    </location>
</feature>
<feature type="region of interest" description="Disordered" evidence="2">
    <location>
        <begin position="1551"/>
        <end position="1598"/>
    </location>
</feature>
<comment type="caution">
    <text evidence="5">The sequence shown here is derived from an EMBL/GenBank/DDBJ whole genome shotgun (WGS) entry which is preliminary data.</text>
</comment>
<dbReference type="PROSITE" id="PS51293">
    <property type="entry name" value="SANT"/>
    <property type="match status" value="1"/>
</dbReference>
<feature type="compositionally biased region" description="Low complexity" evidence="2">
    <location>
        <begin position="1215"/>
        <end position="1225"/>
    </location>
</feature>
<dbReference type="CDD" id="cd00167">
    <property type="entry name" value="SANT"/>
    <property type="match status" value="1"/>
</dbReference>